<protein>
    <recommendedName>
        <fullName evidence="6">DUF4390 domain-containing protein</fullName>
    </recommendedName>
</protein>
<dbReference type="AlphaFoldDB" id="A0A2U2BQ19"/>
<reference evidence="2 4" key="1">
    <citation type="submission" date="2018-05" db="EMBL/GenBank/DDBJ databases">
        <title>Genome Sequence of an Efficient Indole-Degrading Bacterium, Alcaligenes sp.YBY.</title>
        <authorList>
            <person name="Yang B."/>
        </authorList>
    </citation>
    <scope>NUCLEOTIDE SEQUENCE [LARGE SCALE GENOMIC DNA]</scope>
    <source>
        <strain evidence="2 4">YBY</strain>
    </source>
</reference>
<keyword evidence="5" id="KW-1185">Reference proteome</keyword>
<name>A0A2U2BQ19_ALCFA</name>
<sequence length="184" mass="20521">MSWTARLAVAAPLAVLALQAQAQVGDTYDNGTQVRIGQYSTQASTPGHSVSDPLSVFVALTYPRQDVATIDGAIEYTLKRTGWQLDRSKLSLEAAQFLRLPLPESQRSLGTYRVRDVLNALVGETWRWDEDPIRRRLWISLAAQPTLSGVELTQNWLHAQTYPVTVDPKKPWLPLTERISGVQP</sequence>
<organism evidence="2 4">
    <name type="scientific">Alcaligenes faecalis</name>
    <dbReference type="NCBI Taxonomy" id="511"/>
    <lineage>
        <taxon>Bacteria</taxon>
        <taxon>Pseudomonadati</taxon>
        <taxon>Pseudomonadota</taxon>
        <taxon>Betaproteobacteria</taxon>
        <taxon>Burkholderiales</taxon>
        <taxon>Alcaligenaceae</taxon>
        <taxon>Alcaligenes</taxon>
    </lineage>
</organism>
<dbReference type="NCBIfam" id="TIGR03748">
    <property type="entry name" value="conj_PilL"/>
    <property type="match status" value="1"/>
</dbReference>
<evidence type="ECO:0000313" key="3">
    <source>
        <dbReference type="EMBL" id="WBM36360.1"/>
    </source>
</evidence>
<dbReference type="InterPro" id="IPR022260">
    <property type="entry name" value="Integr_conj_element_PilL"/>
</dbReference>
<evidence type="ECO:0008006" key="6">
    <source>
        <dbReference type="Google" id="ProtNLM"/>
    </source>
</evidence>
<dbReference type="GeneID" id="29367864"/>
<dbReference type="Proteomes" id="UP000245216">
    <property type="component" value="Unassembled WGS sequence"/>
</dbReference>
<evidence type="ECO:0000313" key="4">
    <source>
        <dbReference type="Proteomes" id="UP000245216"/>
    </source>
</evidence>
<dbReference type="EMBL" id="CP096916">
    <property type="protein sequence ID" value="WBM36360.1"/>
    <property type="molecule type" value="Genomic_DNA"/>
</dbReference>
<evidence type="ECO:0000313" key="2">
    <source>
        <dbReference type="EMBL" id="PWE16112.1"/>
    </source>
</evidence>
<feature type="signal peptide" evidence="1">
    <location>
        <begin position="1"/>
        <end position="22"/>
    </location>
</feature>
<proteinExistence type="predicted"/>
<reference evidence="2 4" key="2">
    <citation type="submission" date="2018-05" db="EMBL/GenBank/DDBJ databases">
        <authorList>
            <person name="Lanie J.A."/>
            <person name="Ng W.-L."/>
            <person name="Kazmierczak K.M."/>
            <person name="Andrzejewski T.M."/>
            <person name="Davidsen T.M."/>
            <person name="Wayne K.J."/>
            <person name="Tettelin H."/>
            <person name="Glass J.I."/>
            <person name="Rusch D."/>
            <person name="Podicherti R."/>
            <person name="Tsui H.-C.T."/>
            <person name="Winkler M.E."/>
        </authorList>
    </citation>
    <scope>NUCLEOTIDE SEQUENCE [LARGE SCALE GENOMIC DNA]</scope>
    <source>
        <strain evidence="2 4">YBY</strain>
    </source>
</reference>
<accession>A0A2U2BQ19</accession>
<dbReference type="Proteomes" id="UP001211866">
    <property type="component" value="Chromosome"/>
</dbReference>
<dbReference type="EMBL" id="QEXO01000001">
    <property type="protein sequence ID" value="PWE16112.1"/>
    <property type="molecule type" value="Genomic_DNA"/>
</dbReference>
<dbReference type="STRING" id="511.UZ73_18860"/>
<dbReference type="KEGG" id="afa:UZ73_18860"/>
<feature type="chain" id="PRO_5044580895" description="DUF4390 domain-containing protein" evidence="1">
    <location>
        <begin position="23"/>
        <end position="184"/>
    </location>
</feature>
<evidence type="ECO:0000256" key="1">
    <source>
        <dbReference type="SAM" id="SignalP"/>
    </source>
</evidence>
<dbReference type="RefSeq" id="WP_045931322.1">
    <property type="nucleotide sequence ID" value="NZ_CP013119.1"/>
</dbReference>
<reference evidence="3 5" key="3">
    <citation type="submission" date="2022-05" db="EMBL/GenBank/DDBJ databases">
        <title>Complete sequence of strain NY11312.</title>
        <authorList>
            <person name="Zhou D."/>
        </authorList>
    </citation>
    <scope>NUCLEOTIDE SEQUENCE [LARGE SCALE GENOMIC DNA]</scope>
    <source>
        <strain evidence="3 5">NY11312</strain>
    </source>
</reference>
<keyword evidence="1" id="KW-0732">Signal</keyword>
<evidence type="ECO:0000313" key="5">
    <source>
        <dbReference type="Proteomes" id="UP001211866"/>
    </source>
</evidence>
<gene>
    <name evidence="2" type="ORF">DF183_05150</name>
    <name evidence="3" type="ORF">M2J83_11025</name>
</gene>